<dbReference type="GO" id="GO:0016757">
    <property type="term" value="F:glycosyltransferase activity"/>
    <property type="evidence" value="ECO:0007669"/>
    <property type="project" value="UniProtKB-KW"/>
</dbReference>
<dbReference type="GO" id="GO:0005886">
    <property type="term" value="C:plasma membrane"/>
    <property type="evidence" value="ECO:0007669"/>
    <property type="project" value="UniProtKB-SubCell"/>
</dbReference>
<dbReference type="Pfam" id="PF00535">
    <property type="entry name" value="Glycos_transf_2"/>
    <property type="match status" value="1"/>
</dbReference>
<dbReference type="InterPro" id="IPR029044">
    <property type="entry name" value="Nucleotide-diphossugar_trans"/>
</dbReference>
<dbReference type="SUPFAM" id="SSF53448">
    <property type="entry name" value="Nucleotide-diphospho-sugar transferases"/>
    <property type="match status" value="1"/>
</dbReference>
<dbReference type="PANTHER" id="PTHR43646:SF2">
    <property type="entry name" value="GLYCOSYLTRANSFERASE 2-LIKE DOMAIN-CONTAINING PROTEIN"/>
    <property type="match status" value="1"/>
</dbReference>
<evidence type="ECO:0000256" key="2">
    <source>
        <dbReference type="ARBA" id="ARBA00022475"/>
    </source>
</evidence>
<keyword evidence="3" id="KW-0328">Glycosyltransferase</keyword>
<gene>
    <name evidence="7" type="ORF">EJP69_28905</name>
</gene>
<keyword evidence="4 7" id="KW-0808">Transferase</keyword>
<protein>
    <submittedName>
        <fullName evidence="7">Glycosyltransferase family 2 protein</fullName>
    </submittedName>
</protein>
<accession>A0A3S0GSU6</accession>
<dbReference type="AlphaFoldDB" id="A0A3S0GSU6"/>
<keyword evidence="2" id="KW-1003">Cell membrane</keyword>
<dbReference type="InterPro" id="IPR001173">
    <property type="entry name" value="Glyco_trans_2-like"/>
</dbReference>
<evidence type="ECO:0000259" key="6">
    <source>
        <dbReference type="Pfam" id="PF00535"/>
    </source>
</evidence>
<dbReference type="OrthoDB" id="9777873at2"/>
<dbReference type="PANTHER" id="PTHR43646">
    <property type="entry name" value="GLYCOSYLTRANSFERASE"/>
    <property type="match status" value="1"/>
</dbReference>
<keyword evidence="5" id="KW-0472">Membrane</keyword>
<feature type="domain" description="Glycosyltransferase 2-like" evidence="6">
    <location>
        <begin position="4"/>
        <end position="162"/>
    </location>
</feature>
<sequence>MLGIVIPAHNEEQLIRGCLSSVRLASQHAALMGEPVETIVVLDDCTDATGILAASCGVMTVTIRARNVGMARAVGAKALLARGARWLAFTDADTLVSEDWLAAQLSLQTEVVCGTVSVRDWSPHGRHAALLQAHFQETYSDCESHTHVHGANLGVSAAAYRCVGGFRHLACSEDVALVKALVDAGCSVSWSSLPRVVTSARTDARARGGFAGALLNAVAQRLAESAGAAAMQPAIAAGA</sequence>
<dbReference type="EMBL" id="RXOE01000012">
    <property type="protein sequence ID" value="RTQ30698.1"/>
    <property type="molecule type" value="Genomic_DNA"/>
</dbReference>
<comment type="caution">
    <text evidence="7">The sequence shown here is derived from an EMBL/GenBank/DDBJ whole genome shotgun (WGS) entry which is preliminary data.</text>
</comment>
<keyword evidence="8" id="KW-1185">Reference proteome</keyword>
<dbReference type="RefSeq" id="WP_126473835.1">
    <property type="nucleotide sequence ID" value="NZ_RXOE01000012.1"/>
</dbReference>
<evidence type="ECO:0000256" key="1">
    <source>
        <dbReference type="ARBA" id="ARBA00004236"/>
    </source>
</evidence>
<name>A0A3S0GSU6_9BURK</name>
<evidence type="ECO:0000313" key="8">
    <source>
        <dbReference type="Proteomes" id="UP000267418"/>
    </source>
</evidence>
<dbReference type="Proteomes" id="UP000267418">
    <property type="component" value="Unassembled WGS sequence"/>
</dbReference>
<comment type="subcellular location">
    <subcellularLocation>
        <location evidence="1">Cell membrane</location>
    </subcellularLocation>
</comment>
<evidence type="ECO:0000256" key="3">
    <source>
        <dbReference type="ARBA" id="ARBA00022676"/>
    </source>
</evidence>
<proteinExistence type="predicted"/>
<organism evidence="7 8">
    <name type="scientific">Variovorax gossypii</name>
    <dbReference type="NCBI Taxonomy" id="1679495"/>
    <lineage>
        <taxon>Bacteria</taxon>
        <taxon>Pseudomonadati</taxon>
        <taxon>Pseudomonadota</taxon>
        <taxon>Betaproteobacteria</taxon>
        <taxon>Burkholderiales</taxon>
        <taxon>Comamonadaceae</taxon>
        <taxon>Variovorax</taxon>
    </lineage>
</organism>
<evidence type="ECO:0000313" key="7">
    <source>
        <dbReference type="EMBL" id="RTQ30698.1"/>
    </source>
</evidence>
<evidence type="ECO:0000256" key="4">
    <source>
        <dbReference type="ARBA" id="ARBA00022679"/>
    </source>
</evidence>
<dbReference type="Gene3D" id="3.90.550.10">
    <property type="entry name" value="Spore Coat Polysaccharide Biosynthesis Protein SpsA, Chain A"/>
    <property type="match status" value="1"/>
</dbReference>
<reference evidence="7 8" key="1">
    <citation type="submission" date="2018-12" db="EMBL/GenBank/DDBJ databases">
        <title>The genome of Variovorax gossypii DSM 100435.</title>
        <authorList>
            <person name="Gao J."/>
            <person name="Sun J."/>
        </authorList>
    </citation>
    <scope>NUCLEOTIDE SEQUENCE [LARGE SCALE GENOMIC DNA]</scope>
    <source>
        <strain evidence="7 8">DSM 100435</strain>
    </source>
</reference>
<evidence type="ECO:0000256" key="5">
    <source>
        <dbReference type="ARBA" id="ARBA00023136"/>
    </source>
</evidence>